<evidence type="ECO:0000256" key="1">
    <source>
        <dbReference type="SAM" id="MobiDB-lite"/>
    </source>
</evidence>
<dbReference type="AlphaFoldDB" id="A0A5B7EV55"/>
<keyword evidence="3" id="KW-1185">Reference proteome</keyword>
<sequence>MEGDGRKKERKEAKKKPAGKGKGGKPSLVYANQIVKWILCCDKPNITTTITTTTSLHHHEYHDAHQGPVSC</sequence>
<name>A0A5B7EV55_PORTR</name>
<organism evidence="2 3">
    <name type="scientific">Portunus trituberculatus</name>
    <name type="common">Swimming crab</name>
    <name type="synonym">Neptunus trituberculatus</name>
    <dbReference type="NCBI Taxonomy" id="210409"/>
    <lineage>
        <taxon>Eukaryota</taxon>
        <taxon>Metazoa</taxon>
        <taxon>Ecdysozoa</taxon>
        <taxon>Arthropoda</taxon>
        <taxon>Crustacea</taxon>
        <taxon>Multicrustacea</taxon>
        <taxon>Malacostraca</taxon>
        <taxon>Eumalacostraca</taxon>
        <taxon>Eucarida</taxon>
        <taxon>Decapoda</taxon>
        <taxon>Pleocyemata</taxon>
        <taxon>Brachyura</taxon>
        <taxon>Eubrachyura</taxon>
        <taxon>Portunoidea</taxon>
        <taxon>Portunidae</taxon>
        <taxon>Portuninae</taxon>
        <taxon>Portunus</taxon>
    </lineage>
</organism>
<evidence type="ECO:0000313" key="3">
    <source>
        <dbReference type="Proteomes" id="UP000324222"/>
    </source>
</evidence>
<reference evidence="2 3" key="1">
    <citation type="submission" date="2019-05" db="EMBL/GenBank/DDBJ databases">
        <title>Another draft genome of Portunus trituberculatus and its Hox gene families provides insights of decapod evolution.</title>
        <authorList>
            <person name="Jeong J.-H."/>
            <person name="Song I."/>
            <person name="Kim S."/>
            <person name="Choi T."/>
            <person name="Kim D."/>
            <person name="Ryu S."/>
            <person name="Kim W."/>
        </authorList>
    </citation>
    <scope>NUCLEOTIDE SEQUENCE [LARGE SCALE GENOMIC DNA]</scope>
    <source>
        <tissue evidence="2">Muscle</tissue>
    </source>
</reference>
<accession>A0A5B7EV55</accession>
<comment type="caution">
    <text evidence="2">The sequence shown here is derived from an EMBL/GenBank/DDBJ whole genome shotgun (WGS) entry which is preliminary data.</text>
</comment>
<protein>
    <submittedName>
        <fullName evidence="2">Uncharacterized protein</fullName>
    </submittedName>
</protein>
<gene>
    <name evidence="2" type="ORF">E2C01_030369</name>
</gene>
<proteinExistence type="predicted"/>
<evidence type="ECO:0000313" key="2">
    <source>
        <dbReference type="EMBL" id="MPC36899.1"/>
    </source>
</evidence>
<dbReference type="EMBL" id="VSRR010003630">
    <property type="protein sequence ID" value="MPC36899.1"/>
    <property type="molecule type" value="Genomic_DNA"/>
</dbReference>
<feature type="compositionally biased region" description="Basic residues" evidence="1">
    <location>
        <begin position="13"/>
        <end position="23"/>
    </location>
</feature>
<feature type="region of interest" description="Disordered" evidence="1">
    <location>
        <begin position="1"/>
        <end position="26"/>
    </location>
</feature>
<dbReference type="Proteomes" id="UP000324222">
    <property type="component" value="Unassembled WGS sequence"/>
</dbReference>
<feature type="compositionally biased region" description="Basic and acidic residues" evidence="1">
    <location>
        <begin position="1"/>
        <end position="12"/>
    </location>
</feature>